<name>A0A162AJ78_9GAMM</name>
<dbReference type="EMBL" id="AUXZ01000070">
    <property type="protein sequence ID" value="KZN50904.1"/>
    <property type="molecule type" value="Genomic_DNA"/>
</dbReference>
<protein>
    <submittedName>
        <fullName evidence="1">Uncharacterized protein</fullName>
    </submittedName>
</protein>
<organism evidence="1 2">
    <name type="scientific">Pseudoalteromonas luteoviolacea H33</name>
    <dbReference type="NCBI Taxonomy" id="1365251"/>
    <lineage>
        <taxon>Bacteria</taxon>
        <taxon>Pseudomonadati</taxon>
        <taxon>Pseudomonadota</taxon>
        <taxon>Gammaproteobacteria</taxon>
        <taxon>Alteromonadales</taxon>
        <taxon>Pseudoalteromonadaceae</taxon>
        <taxon>Pseudoalteromonas</taxon>
    </lineage>
</organism>
<proteinExistence type="predicted"/>
<dbReference type="PATRIC" id="fig|1365251.3.peg.2171"/>
<dbReference type="AlphaFoldDB" id="A0A162AJ78"/>
<accession>A0A162AJ78</accession>
<sequence>MVKNVTYLFAHMVSTRQQQQFYTKMVLGREQTPQEQLINQVTSQKNLASNGACQKIFLMCTNVINIRMNLCRTAHISVFK</sequence>
<gene>
    <name evidence="1" type="ORF">N476_14780</name>
</gene>
<evidence type="ECO:0000313" key="1">
    <source>
        <dbReference type="EMBL" id="KZN50904.1"/>
    </source>
</evidence>
<evidence type="ECO:0000313" key="2">
    <source>
        <dbReference type="Proteomes" id="UP000076503"/>
    </source>
</evidence>
<comment type="caution">
    <text evidence="1">The sequence shown here is derived from an EMBL/GenBank/DDBJ whole genome shotgun (WGS) entry which is preliminary data.</text>
</comment>
<reference evidence="1 2" key="1">
    <citation type="submission" date="2013-07" db="EMBL/GenBank/DDBJ databases">
        <title>Comparative Genomic and Metabolomic Analysis of Twelve Strains of Pseudoalteromonas luteoviolacea.</title>
        <authorList>
            <person name="Vynne N.G."/>
            <person name="Mansson M."/>
            <person name="Gram L."/>
        </authorList>
    </citation>
    <scope>NUCLEOTIDE SEQUENCE [LARGE SCALE GENOMIC DNA]</scope>
    <source>
        <strain evidence="1 2">H33</strain>
    </source>
</reference>
<dbReference type="Proteomes" id="UP000076503">
    <property type="component" value="Unassembled WGS sequence"/>
</dbReference>